<dbReference type="EMBL" id="GL945510">
    <property type="protein sequence ID" value="EGN92218.1"/>
    <property type="molecule type" value="Genomic_DNA"/>
</dbReference>
<dbReference type="HOGENOM" id="CLU_1636426_0_0_1"/>
<name>F8QHH8_SERL3</name>
<dbReference type="Proteomes" id="UP000008063">
    <property type="component" value="Unassembled WGS sequence"/>
</dbReference>
<reference evidence="2" key="1">
    <citation type="journal article" date="2011" name="Science">
        <title>The plant cell wall-decomposing machinery underlies the functional diversity of forest fungi.</title>
        <authorList>
            <person name="Eastwood D.C."/>
            <person name="Floudas D."/>
            <person name="Binder M."/>
            <person name="Majcherczyk A."/>
            <person name="Schneider P."/>
            <person name="Aerts A."/>
            <person name="Asiegbu F.O."/>
            <person name="Baker S.E."/>
            <person name="Barry K."/>
            <person name="Bendiksby M."/>
            <person name="Blumentritt M."/>
            <person name="Coutinho P.M."/>
            <person name="Cullen D."/>
            <person name="de Vries R.P."/>
            <person name="Gathman A."/>
            <person name="Goodell B."/>
            <person name="Henrissat B."/>
            <person name="Ihrmark K."/>
            <person name="Kauserud H."/>
            <person name="Kohler A."/>
            <person name="LaButti K."/>
            <person name="Lapidus A."/>
            <person name="Lavin J.L."/>
            <person name="Lee Y.-H."/>
            <person name="Lindquist E."/>
            <person name="Lilly W."/>
            <person name="Lucas S."/>
            <person name="Morin E."/>
            <person name="Murat C."/>
            <person name="Oguiza J.A."/>
            <person name="Park J."/>
            <person name="Pisabarro A.G."/>
            <person name="Riley R."/>
            <person name="Rosling A."/>
            <person name="Salamov A."/>
            <person name="Schmidt O."/>
            <person name="Schmutz J."/>
            <person name="Skrede I."/>
            <person name="Stenlid J."/>
            <person name="Wiebenga A."/>
            <person name="Xie X."/>
            <person name="Kuees U."/>
            <person name="Hibbett D.S."/>
            <person name="Hoffmeister D."/>
            <person name="Hoegberg N."/>
            <person name="Martin F."/>
            <person name="Grigoriev I.V."/>
            <person name="Watkinson S.C."/>
        </authorList>
    </citation>
    <scope>NUCLEOTIDE SEQUENCE [LARGE SCALE GENOMIC DNA]</scope>
    <source>
        <strain evidence="2">strain S7.3</strain>
    </source>
</reference>
<gene>
    <name evidence="1" type="ORF">SERLA73DRAFT_157117</name>
</gene>
<sequence length="162" mass="17988">MAAEPDSSQALPSYNDDRPLATTAREKCCIAALKEELSILQGSASKCCSDNLTIVNKGRVIQRLVTLFNDISNGMQGQLMALIKLIHFLPFVKCKVMPPDPSKLEDFFRLDNCGFKHTVTDYDWSQAFMVKKIFVNGIPVLFTSPKIPIVDFSSCIGLLKVN</sequence>
<organism evidence="2">
    <name type="scientific">Serpula lacrymans var. lacrymans (strain S7.3)</name>
    <name type="common">Dry rot fungus</name>
    <dbReference type="NCBI Taxonomy" id="936435"/>
    <lineage>
        <taxon>Eukaryota</taxon>
        <taxon>Fungi</taxon>
        <taxon>Dikarya</taxon>
        <taxon>Basidiomycota</taxon>
        <taxon>Agaricomycotina</taxon>
        <taxon>Agaricomycetes</taxon>
        <taxon>Agaricomycetidae</taxon>
        <taxon>Boletales</taxon>
        <taxon>Coniophorineae</taxon>
        <taxon>Serpulaceae</taxon>
        <taxon>Serpula</taxon>
    </lineage>
</organism>
<evidence type="ECO:0000313" key="2">
    <source>
        <dbReference type="Proteomes" id="UP000008063"/>
    </source>
</evidence>
<evidence type="ECO:0000313" key="1">
    <source>
        <dbReference type="EMBL" id="EGN92218.1"/>
    </source>
</evidence>
<protein>
    <submittedName>
        <fullName evidence="1">Uncharacterized protein</fullName>
    </submittedName>
</protein>
<accession>F8QHH8</accession>
<dbReference type="InParanoid" id="F8QHH8"/>
<dbReference type="AlphaFoldDB" id="F8QHH8"/>
<keyword evidence="2" id="KW-1185">Reference proteome</keyword>
<proteinExistence type="predicted"/>